<protein>
    <submittedName>
        <fullName evidence="1">Uncharacterized protein</fullName>
    </submittedName>
</protein>
<sequence>DNEDDTITNVANDNTQNSIHAAPITRPSCLKRCLNGVIFVTDDELQHVDKQRDLYPKMSWDPDTEQSSSLAHGRPCSIWWSVDRRKWLRAICTNNICCVCAQYSADNISIQRTHGSFVVKPYYKLGKKGIAGIMIYMKDTTKDYLRALARTFLFVLSQEFASFGFEDLVKLQASNLSKPITTWLSVANNKQLYWSGESRSEWLLSTKSWTWKQQLDELENTSYLCFLLDETTDVSNIKQLVICLRFFNIKTAKIVEQIFKLVPIESQTGEV</sequence>
<dbReference type="EMBL" id="CAJOBA010079194">
    <property type="protein sequence ID" value="CAF4433173.1"/>
    <property type="molecule type" value="Genomic_DNA"/>
</dbReference>
<gene>
    <name evidence="1" type="ORF">TMI583_LOCUS45007</name>
</gene>
<reference evidence="1" key="1">
    <citation type="submission" date="2021-02" db="EMBL/GenBank/DDBJ databases">
        <authorList>
            <person name="Nowell W R."/>
        </authorList>
    </citation>
    <scope>NUCLEOTIDE SEQUENCE</scope>
</reference>
<evidence type="ECO:0000313" key="1">
    <source>
        <dbReference type="EMBL" id="CAF4433173.1"/>
    </source>
</evidence>
<name>A0A8S2WFY6_9BILA</name>
<evidence type="ECO:0000313" key="2">
    <source>
        <dbReference type="Proteomes" id="UP000682733"/>
    </source>
</evidence>
<dbReference type="Proteomes" id="UP000682733">
    <property type="component" value="Unassembled WGS sequence"/>
</dbReference>
<accession>A0A8S2WFY6</accession>
<comment type="caution">
    <text evidence="1">The sequence shown here is derived from an EMBL/GenBank/DDBJ whole genome shotgun (WGS) entry which is preliminary data.</text>
</comment>
<proteinExistence type="predicted"/>
<feature type="non-terminal residue" evidence="1">
    <location>
        <position position="1"/>
    </location>
</feature>
<dbReference type="AlphaFoldDB" id="A0A8S2WFY6"/>
<organism evidence="1 2">
    <name type="scientific">Didymodactylos carnosus</name>
    <dbReference type="NCBI Taxonomy" id="1234261"/>
    <lineage>
        <taxon>Eukaryota</taxon>
        <taxon>Metazoa</taxon>
        <taxon>Spiralia</taxon>
        <taxon>Gnathifera</taxon>
        <taxon>Rotifera</taxon>
        <taxon>Eurotatoria</taxon>
        <taxon>Bdelloidea</taxon>
        <taxon>Philodinida</taxon>
        <taxon>Philodinidae</taxon>
        <taxon>Didymodactylos</taxon>
    </lineage>
</organism>